<proteinExistence type="predicted"/>
<accession>A0ABY8CZZ7</accession>
<organism evidence="1 2">
    <name type="scientific">Sinorhizobium numidicum</name>
    <dbReference type="NCBI Taxonomy" id="680248"/>
    <lineage>
        <taxon>Bacteria</taxon>
        <taxon>Pseudomonadati</taxon>
        <taxon>Pseudomonadota</taxon>
        <taxon>Alphaproteobacteria</taxon>
        <taxon>Hyphomicrobiales</taxon>
        <taxon>Rhizobiaceae</taxon>
        <taxon>Sinorhizobium/Ensifer group</taxon>
        <taxon>Sinorhizobium</taxon>
    </lineage>
</organism>
<protein>
    <submittedName>
        <fullName evidence="1">Uncharacterized protein</fullName>
    </submittedName>
</protein>
<dbReference type="Proteomes" id="UP001235547">
    <property type="component" value="Chromosome 1"/>
</dbReference>
<evidence type="ECO:0000313" key="2">
    <source>
        <dbReference type="Proteomes" id="UP001235547"/>
    </source>
</evidence>
<gene>
    <name evidence="1" type="ORF">PYH38_004797</name>
</gene>
<keyword evidence="2" id="KW-1185">Reference proteome</keyword>
<sequence>MELVLFSMTMFLAMLFATIHALRAEARDSSTTLSAVSDRLRRK</sequence>
<name>A0ABY8CZZ7_9HYPH</name>
<evidence type="ECO:0000313" key="1">
    <source>
        <dbReference type="EMBL" id="WEX82496.1"/>
    </source>
</evidence>
<dbReference type="EMBL" id="CP120371">
    <property type="protein sequence ID" value="WEX82496.1"/>
    <property type="molecule type" value="Genomic_DNA"/>
</dbReference>
<reference evidence="1 2" key="1">
    <citation type="submission" date="2023-03" db="EMBL/GenBank/DDBJ databases">
        <authorList>
            <person name="Kaur S."/>
            <person name="Espinosa-Saiz D."/>
            <person name="Velazquez E."/>
            <person name="Menendez E."/>
            <person name="diCenzo G.C."/>
        </authorList>
    </citation>
    <scope>NUCLEOTIDE SEQUENCE [LARGE SCALE GENOMIC DNA]</scope>
    <source>
        <strain evidence="1 2">LMG 27395</strain>
    </source>
</reference>
<dbReference type="RefSeq" id="WP_280733226.1">
    <property type="nucleotide sequence ID" value="NZ_CP120368.1"/>
</dbReference>